<comment type="caution">
    <text evidence="1">The sequence shown here is derived from an EMBL/GenBank/DDBJ whole genome shotgun (WGS) entry which is preliminary data.</text>
</comment>
<accession>A0A1S1LS74</accession>
<dbReference type="EMBL" id="MLIQ01000014">
    <property type="protein sequence ID" value="OHU57136.1"/>
    <property type="molecule type" value="Genomic_DNA"/>
</dbReference>
<protein>
    <recommendedName>
        <fullName evidence="3">LuxR family transcriptional regulator</fullName>
    </recommendedName>
</protein>
<dbReference type="Proteomes" id="UP000180043">
    <property type="component" value="Unassembled WGS sequence"/>
</dbReference>
<evidence type="ECO:0000313" key="1">
    <source>
        <dbReference type="EMBL" id="OHU57136.1"/>
    </source>
</evidence>
<name>A0A1S1LS74_MYCCH</name>
<evidence type="ECO:0008006" key="3">
    <source>
        <dbReference type="Google" id="ProtNLM"/>
    </source>
</evidence>
<evidence type="ECO:0000313" key="2">
    <source>
        <dbReference type="Proteomes" id="UP000180043"/>
    </source>
</evidence>
<gene>
    <name evidence="1" type="ORF">BKG82_12625</name>
</gene>
<reference evidence="1 2" key="1">
    <citation type="submission" date="2016-10" db="EMBL/GenBank/DDBJ databases">
        <title>Evaluation of Human, Veterinary and Environmental Mycobacterium chelonae Isolates by Core Genome Phylogenomic Analysis, Targeted Gene Comparison, and Anti-microbial Susceptibility Patterns: A Tale of Mistaken Identities.</title>
        <authorList>
            <person name="Fogelson S.B."/>
            <person name="Camus A.C."/>
            <person name="Lorenz W."/>
            <person name="Vasireddy R."/>
            <person name="Vasireddy S."/>
            <person name="Smith T."/>
            <person name="Brown-Elliott B.A."/>
            <person name="Wallace R.J.Jr."/>
            <person name="Hasan N.A."/>
            <person name="Reischl U."/>
            <person name="Sanchez S."/>
        </authorList>
    </citation>
    <scope>NUCLEOTIDE SEQUENCE [LARGE SCALE GENOMIC DNA]</scope>
    <source>
        <strain evidence="1 2">15515</strain>
    </source>
</reference>
<organism evidence="1 2">
    <name type="scientific">Mycobacteroides chelonae</name>
    <name type="common">Mycobacterium chelonae</name>
    <dbReference type="NCBI Taxonomy" id="1774"/>
    <lineage>
        <taxon>Bacteria</taxon>
        <taxon>Bacillati</taxon>
        <taxon>Actinomycetota</taxon>
        <taxon>Actinomycetes</taxon>
        <taxon>Mycobacteriales</taxon>
        <taxon>Mycobacteriaceae</taxon>
        <taxon>Mycobacteroides</taxon>
    </lineage>
</organism>
<proteinExistence type="predicted"/>
<sequence>MDSEHDLVADLVAAHQSTVEHTDLLAEARQRRRQLAAQLHADGHSYKWIGEQIGVTAQAVEGFIKYRQRRQKKR</sequence>
<dbReference type="AlphaFoldDB" id="A0A1S1LS74"/>